<dbReference type="CDD" id="cd16653">
    <property type="entry name" value="RING-like_Rtf2"/>
    <property type="match status" value="1"/>
</dbReference>
<dbReference type="OrthoDB" id="247013at2759"/>
<dbReference type="InterPro" id="IPR013083">
    <property type="entry name" value="Znf_RING/FYVE/PHD"/>
</dbReference>
<keyword evidence="4" id="KW-1185">Reference proteome</keyword>
<name>A0A8H7S7C4_9FUNG</name>
<dbReference type="PANTHER" id="PTHR12775:SF0">
    <property type="entry name" value="REPLICATION TERMINATION FACTOR 2"/>
    <property type="match status" value="1"/>
</dbReference>
<evidence type="ECO:0000313" key="3">
    <source>
        <dbReference type="EMBL" id="KAG2224147.1"/>
    </source>
</evidence>
<dbReference type="InterPro" id="IPR006735">
    <property type="entry name" value="Rtf2"/>
</dbReference>
<comment type="similarity">
    <text evidence="1">Belongs to the rtf2 family.</text>
</comment>
<evidence type="ECO:0000256" key="1">
    <source>
        <dbReference type="ARBA" id="ARBA00009885"/>
    </source>
</evidence>
<evidence type="ECO:0008006" key="5">
    <source>
        <dbReference type="Google" id="ProtNLM"/>
    </source>
</evidence>
<dbReference type="GO" id="GO:0005634">
    <property type="term" value="C:nucleus"/>
    <property type="evidence" value="ECO:0007669"/>
    <property type="project" value="TreeGrafter"/>
</dbReference>
<dbReference type="Proteomes" id="UP000646827">
    <property type="component" value="Unassembled WGS sequence"/>
</dbReference>
<organism evidence="3 4">
    <name type="scientific">Circinella minor</name>
    <dbReference type="NCBI Taxonomy" id="1195481"/>
    <lineage>
        <taxon>Eukaryota</taxon>
        <taxon>Fungi</taxon>
        <taxon>Fungi incertae sedis</taxon>
        <taxon>Mucoromycota</taxon>
        <taxon>Mucoromycotina</taxon>
        <taxon>Mucoromycetes</taxon>
        <taxon>Mucorales</taxon>
        <taxon>Lichtheimiaceae</taxon>
        <taxon>Circinella</taxon>
    </lineage>
</organism>
<reference evidence="3 4" key="1">
    <citation type="submission" date="2020-12" db="EMBL/GenBank/DDBJ databases">
        <title>Metabolic potential, ecology and presence of endohyphal bacteria is reflected in genomic diversity of Mucoromycotina.</title>
        <authorList>
            <person name="Muszewska A."/>
            <person name="Okrasinska A."/>
            <person name="Steczkiewicz K."/>
            <person name="Drgas O."/>
            <person name="Orlowska M."/>
            <person name="Perlinska-Lenart U."/>
            <person name="Aleksandrzak-Piekarczyk T."/>
            <person name="Szatraj K."/>
            <person name="Zielenkiewicz U."/>
            <person name="Pilsyk S."/>
            <person name="Malc E."/>
            <person name="Mieczkowski P."/>
            <person name="Kruszewska J.S."/>
            <person name="Biernat P."/>
            <person name="Pawlowska J."/>
        </authorList>
    </citation>
    <scope>NUCLEOTIDE SEQUENCE [LARGE SCALE GENOMIC DNA]</scope>
    <source>
        <strain evidence="3 4">CBS 142.35</strain>
    </source>
</reference>
<comment type="caution">
    <text evidence="3">The sequence shown here is derived from an EMBL/GenBank/DDBJ whole genome shotgun (WGS) entry which is preliminary data.</text>
</comment>
<dbReference type="Pfam" id="PF04641">
    <property type="entry name" value="Rtf2"/>
    <property type="match status" value="1"/>
</dbReference>
<evidence type="ECO:0000256" key="2">
    <source>
        <dbReference type="SAM" id="MobiDB-lite"/>
    </source>
</evidence>
<evidence type="ECO:0000313" key="4">
    <source>
        <dbReference type="Proteomes" id="UP000646827"/>
    </source>
</evidence>
<dbReference type="Gene3D" id="3.30.40.10">
    <property type="entry name" value="Zinc/RING finger domain, C3HC4 (zinc finger)"/>
    <property type="match status" value="1"/>
</dbReference>
<feature type="region of interest" description="Disordered" evidence="2">
    <location>
        <begin position="196"/>
        <end position="243"/>
    </location>
</feature>
<protein>
    <recommendedName>
        <fullName evidence="5">Replication termination factor 2</fullName>
    </recommendedName>
</protein>
<proteinExistence type="inferred from homology"/>
<dbReference type="EMBL" id="JAEPRB010000048">
    <property type="protein sequence ID" value="KAG2224147.1"/>
    <property type="molecule type" value="Genomic_DNA"/>
</dbReference>
<sequence>MGNDGGSIPRRIELVKEKQKQVKINPDLERIAAWFYCALSKQPLQTPIVSCGLGKLYNQDAIIEYLLDKNAYGDGDKICSHISSPKDTVKLTLTPNPSFDESKSIKDSTTMGHLDKEIKSRFICPISMKEMNGKHRFVYLDTCGCVFAEQSLKEVKSKECISCGKPFEPENMIVINPNKEELDNMKIVMKEKKAKAKAEKKAKKAAKQNGGEVIEKEKKRKRDSPPQSNLVTPPAKKSNISSSAAAAVMGKVAQELAEKEKGKEMSKAVKSIYAKKEVKGNYLTMGTFNRYAS</sequence>
<gene>
    <name evidence="3" type="ORF">INT45_000162</name>
</gene>
<dbReference type="AlphaFoldDB" id="A0A8H7S7C4"/>
<accession>A0A8H7S7C4</accession>
<dbReference type="GO" id="GO:0006274">
    <property type="term" value="P:DNA replication termination"/>
    <property type="evidence" value="ECO:0007669"/>
    <property type="project" value="TreeGrafter"/>
</dbReference>
<dbReference type="InterPro" id="IPR027799">
    <property type="entry name" value="Rtf2_RING-finger"/>
</dbReference>
<dbReference type="PANTHER" id="PTHR12775">
    <property type="entry name" value="PROTEIN C20ORF43 HOMOLOG"/>
    <property type="match status" value="1"/>
</dbReference>